<accession>A0A8H3YKF6</accession>
<sequence>MLAAMSSCLFFIISFFSILESSYAIPTSLVLRSAAPQINWSNCTQSDAPGLQCGYLAVPLDYSDLQGDTIQLGMVRISTSSPSRIGTLFYNPGGPGDEASDYLFGVENGLPNFSPALLEAYDIIGIDPRGVGLSSAIQCDPDIYNERVSLFPKTESEFQELLNYNVRLGESCVQLSGPLLQHLDTINVVRDMERVRIALGDGEKLNFLGRSYGSEIGVRYAEFYPNNVNRMALDGIVDRTQSEINTFNDEATAYENTLNQFFTWCNTTTTCALHRRDARAIFSSLFQSASNAPIPAPGCRQTGDYACRSDVTGEEILANVQGYLLFQNATANYPGWDFVSLALLQASEGNATLLSTELATSNTTWQYPTLAIGCQDWLHTNSLSALLYKQSLANIIAPLTKGMTQSYYYQAACLGWPAPTTNPQKPLNQTALETIPPVLLVNAQHDPSTSFVWATGVQNLLPRSVLLTRVGSGHTSYQLMGEAAEAIDDFLIGGVMPALNSFVYS</sequence>
<comment type="caution">
    <text evidence="6">The sequence shown here is derived from an EMBL/GenBank/DDBJ whole genome shotgun (WGS) entry which is preliminary data.</text>
</comment>
<evidence type="ECO:0000259" key="4">
    <source>
        <dbReference type="Pfam" id="PF00561"/>
    </source>
</evidence>
<dbReference type="PANTHER" id="PTHR43248:SF30">
    <property type="entry name" value="AB HYDROLASE-1 DOMAIN-CONTAINING PROTEIN"/>
    <property type="match status" value="1"/>
</dbReference>
<dbReference type="InterPro" id="IPR051601">
    <property type="entry name" value="Serine_prot/Carboxylest_S33"/>
</dbReference>
<dbReference type="EMBL" id="WNWQ01000927">
    <property type="protein sequence ID" value="KAE9962978.1"/>
    <property type="molecule type" value="Genomic_DNA"/>
</dbReference>
<name>A0A8H3YKF6_VENIN</name>
<evidence type="ECO:0000256" key="1">
    <source>
        <dbReference type="ARBA" id="ARBA00010088"/>
    </source>
</evidence>
<dbReference type="InterPro" id="IPR013595">
    <property type="entry name" value="Pept_S33_TAP-like_C"/>
</dbReference>
<evidence type="ECO:0008006" key="8">
    <source>
        <dbReference type="Google" id="ProtNLM"/>
    </source>
</evidence>
<dbReference type="InterPro" id="IPR000073">
    <property type="entry name" value="AB_hydrolase_1"/>
</dbReference>
<dbReference type="SUPFAM" id="SSF53474">
    <property type="entry name" value="alpha/beta-Hydrolases"/>
    <property type="match status" value="1"/>
</dbReference>
<dbReference type="AlphaFoldDB" id="A0A8H3YKF6"/>
<evidence type="ECO:0000259" key="5">
    <source>
        <dbReference type="Pfam" id="PF08386"/>
    </source>
</evidence>
<feature type="chain" id="PRO_5034592693" description="AB hydrolase-1 domain-containing protein" evidence="3">
    <location>
        <begin position="25"/>
        <end position="505"/>
    </location>
</feature>
<proteinExistence type="inferred from homology"/>
<keyword evidence="3" id="KW-0732">Signal</keyword>
<dbReference type="Pfam" id="PF00561">
    <property type="entry name" value="Abhydrolase_1"/>
    <property type="match status" value="1"/>
</dbReference>
<evidence type="ECO:0000256" key="2">
    <source>
        <dbReference type="ARBA" id="ARBA00022801"/>
    </source>
</evidence>
<protein>
    <recommendedName>
        <fullName evidence="8">AB hydrolase-1 domain-containing protein</fullName>
    </recommendedName>
</protein>
<dbReference type="Proteomes" id="UP000433883">
    <property type="component" value="Unassembled WGS sequence"/>
</dbReference>
<feature type="signal peptide" evidence="3">
    <location>
        <begin position="1"/>
        <end position="24"/>
    </location>
</feature>
<feature type="domain" description="Peptidase S33 tripeptidyl aminopeptidase-like C-terminal" evidence="5">
    <location>
        <begin position="405"/>
        <end position="499"/>
    </location>
</feature>
<dbReference type="GO" id="GO:0016787">
    <property type="term" value="F:hydrolase activity"/>
    <property type="evidence" value="ECO:0007669"/>
    <property type="project" value="UniProtKB-KW"/>
</dbReference>
<evidence type="ECO:0000256" key="3">
    <source>
        <dbReference type="SAM" id="SignalP"/>
    </source>
</evidence>
<evidence type="ECO:0000313" key="7">
    <source>
        <dbReference type="Proteomes" id="UP000433883"/>
    </source>
</evidence>
<evidence type="ECO:0000313" key="6">
    <source>
        <dbReference type="EMBL" id="KAE9962978.1"/>
    </source>
</evidence>
<dbReference type="Gene3D" id="3.40.50.1820">
    <property type="entry name" value="alpha/beta hydrolase"/>
    <property type="match status" value="1"/>
</dbReference>
<dbReference type="Pfam" id="PF08386">
    <property type="entry name" value="Abhydrolase_4"/>
    <property type="match status" value="1"/>
</dbReference>
<feature type="domain" description="AB hydrolase-1" evidence="4">
    <location>
        <begin position="89"/>
        <end position="284"/>
    </location>
</feature>
<gene>
    <name evidence="6" type="ORF">BLS_009818</name>
</gene>
<dbReference type="InterPro" id="IPR029058">
    <property type="entry name" value="AB_hydrolase_fold"/>
</dbReference>
<keyword evidence="2" id="KW-0378">Hydrolase</keyword>
<organism evidence="6 7">
    <name type="scientific">Venturia inaequalis</name>
    <name type="common">Apple scab fungus</name>
    <dbReference type="NCBI Taxonomy" id="5025"/>
    <lineage>
        <taxon>Eukaryota</taxon>
        <taxon>Fungi</taxon>
        <taxon>Dikarya</taxon>
        <taxon>Ascomycota</taxon>
        <taxon>Pezizomycotina</taxon>
        <taxon>Dothideomycetes</taxon>
        <taxon>Pleosporomycetidae</taxon>
        <taxon>Venturiales</taxon>
        <taxon>Venturiaceae</taxon>
        <taxon>Venturia</taxon>
    </lineage>
</organism>
<comment type="similarity">
    <text evidence="1">Belongs to the peptidase S33 family.</text>
</comment>
<reference evidence="6 7" key="1">
    <citation type="submission" date="2019-11" db="EMBL/GenBank/DDBJ databases">
        <title>Venturia inaequalis Genome Resource.</title>
        <authorList>
            <person name="Lichtner F.J."/>
        </authorList>
    </citation>
    <scope>NUCLEOTIDE SEQUENCE [LARGE SCALE GENOMIC DNA]</scope>
    <source>
        <strain evidence="6">Bline_iso_100314</strain>
    </source>
</reference>
<dbReference type="PANTHER" id="PTHR43248">
    <property type="entry name" value="2-SUCCINYL-6-HYDROXY-2,4-CYCLOHEXADIENE-1-CARBOXYLATE SYNTHASE"/>
    <property type="match status" value="1"/>
</dbReference>